<dbReference type="GO" id="GO:0005789">
    <property type="term" value="C:endoplasmic reticulum membrane"/>
    <property type="evidence" value="ECO:0007669"/>
    <property type="project" value="TreeGrafter"/>
</dbReference>
<evidence type="ECO:0000256" key="1">
    <source>
        <dbReference type="ARBA" id="ARBA00004141"/>
    </source>
</evidence>
<evidence type="ECO:0000313" key="17">
    <source>
        <dbReference type="Proteomes" id="UP000316621"/>
    </source>
</evidence>
<keyword evidence="9" id="KW-0408">Iron</keyword>
<keyword evidence="12 13" id="KW-0275">Fatty acid biosynthesis</keyword>
<evidence type="ECO:0000256" key="2">
    <source>
        <dbReference type="ARBA" id="ARBA00005189"/>
    </source>
</evidence>
<evidence type="ECO:0000256" key="6">
    <source>
        <dbReference type="ARBA" id="ARBA00022832"/>
    </source>
</evidence>
<comment type="similarity">
    <text evidence="3 13">Belongs to the fatty acid desaturase type 1 family.</text>
</comment>
<evidence type="ECO:0000256" key="4">
    <source>
        <dbReference type="ARBA" id="ARBA00022516"/>
    </source>
</evidence>
<feature type="domain" description="Fatty acid desaturase" evidence="15">
    <location>
        <begin position="110"/>
        <end position="325"/>
    </location>
</feature>
<evidence type="ECO:0000313" key="16">
    <source>
        <dbReference type="EMBL" id="RZC66787.1"/>
    </source>
</evidence>
<dbReference type="Gramene" id="RZC66787">
    <property type="protein sequence ID" value="RZC66787"/>
    <property type="gene ID" value="C5167_010476"/>
</dbReference>
<name>A0A4Y7K1I2_PAPSO</name>
<gene>
    <name evidence="16" type="ORF">C5167_010476</name>
</gene>
<feature type="transmembrane region" description="Helical" evidence="14">
    <location>
        <begin position="107"/>
        <end position="126"/>
    </location>
</feature>
<keyword evidence="6" id="KW-0276">Fatty acid metabolism</keyword>
<keyword evidence="17" id="KW-1185">Reference proteome</keyword>
<feature type="transmembrane region" description="Helical" evidence="14">
    <location>
        <begin position="361"/>
        <end position="381"/>
    </location>
</feature>
<evidence type="ECO:0000256" key="12">
    <source>
        <dbReference type="ARBA" id="ARBA00023160"/>
    </source>
</evidence>
<proteinExistence type="inferred from homology"/>
<comment type="pathway">
    <text evidence="2">Lipid metabolism.</text>
</comment>
<dbReference type="PRINTS" id="PR00075">
    <property type="entry name" value="FACDDSATRASE"/>
</dbReference>
<reference evidence="16 17" key="1">
    <citation type="journal article" date="2018" name="Science">
        <title>The opium poppy genome and morphinan production.</title>
        <authorList>
            <person name="Guo L."/>
            <person name="Winzer T."/>
            <person name="Yang X."/>
            <person name="Li Y."/>
            <person name="Ning Z."/>
            <person name="He Z."/>
            <person name="Teodor R."/>
            <person name="Lu Y."/>
            <person name="Bowser T.A."/>
            <person name="Graham I.A."/>
            <person name="Ye K."/>
        </authorList>
    </citation>
    <scope>NUCLEOTIDE SEQUENCE [LARGE SCALE GENOMIC DNA]</scope>
    <source>
        <strain evidence="17">cv. HN1</strain>
        <tissue evidence="16">Leaves</tissue>
    </source>
</reference>
<evidence type="ECO:0000256" key="10">
    <source>
        <dbReference type="ARBA" id="ARBA00023098"/>
    </source>
</evidence>
<evidence type="ECO:0000256" key="7">
    <source>
        <dbReference type="ARBA" id="ARBA00022989"/>
    </source>
</evidence>
<dbReference type="EMBL" id="CM010720">
    <property type="protein sequence ID" value="RZC66787.1"/>
    <property type="molecule type" value="Genomic_DNA"/>
</dbReference>
<dbReference type="Pfam" id="PF00487">
    <property type="entry name" value="FA_desaturase"/>
    <property type="match status" value="2"/>
</dbReference>
<dbReference type="GO" id="GO:0016717">
    <property type="term" value="F:oxidoreductase activity, acting on paired donors, with oxidation of a pair of donors resulting in the reduction of molecular oxygen to two molecules of water"/>
    <property type="evidence" value="ECO:0007669"/>
    <property type="project" value="InterPro"/>
</dbReference>
<evidence type="ECO:0000256" key="14">
    <source>
        <dbReference type="SAM" id="Phobius"/>
    </source>
</evidence>
<dbReference type="InterPro" id="IPR005804">
    <property type="entry name" value="FA_desaturase_dom"/>
</dbReference>
<accession>A0A4Y7K1I2</accession>
<dbReference type="GO" id="GO:0042761">
    <property type="term" value="P:very long-chain fatty acid biosynthetic process"/>
    <property type="evidence" value="ECO:0007669"/>
    <property type="project" value="TreeGrafter"/>
</dbReference>
<evidence type="ECO:0000256" key="9">
    <source>
        <dbReference type="ARBA" id="ARBA00023004"/>
    </source>
</evidence>
<dbReference type="InterPro" id="IPR015876">
    <property type="entry name" value="Acyl-CoA_DS"/>
</dbReference>
<feature type="transmembrane region" description="Helical" evidence="14">
    <location>
        <begin position="387"/>
        <end position="405"/>
    </location>
</feature>
<comment type="domain">
    <text evidence="13">The histidine box domains are involved in binding the catalytic metal ions.</text>
</comment>
<evidence type="ECO:0000256" key="5">
    <source>
        <dbReference type="ARBA" id="ARBA00022692"/>
    </source>
</evidence>
<feature type="domain" description="Fatty acid desaturase" evidence="15">
    <location>
        <begin position="385"/>
        <end position="592"/>
    </location>
</feature>
<protein>
    <recommendedName>
        <fullName evidence="15">Fatty acid desaturase domain-containing protein</fullName>
    </recommendedName>
</protein>
<dbReference type="CDD" id="cd03505">
    <property type="entry name" value="Delta9-FADS-like"/>
    <property type="match status" value="2"/>
</dbReference>
<keyword evidence="7 14" id="KW-1133">Transmembrane helix</keyword>
<dbReference type="AlphaFoldDB" id="A0A4Y7K1I2"/>
<comment type="subcellular location">
    <subcellularLocation>
        <location evidence="1">Membrane</location>
        <topology evidence="1">Multi-pass membrane protein</topology>
    </subcellularLocation>
</comment>
<keyword evidence="8 13" id="KW-0560">Oxidoreductase</keyword>
<comment type="cofactor">
    <cofactor evidence="13">
        <name>Fe(2+)</name>
        <dbReference type="ChEBI" id="CHEBI:29033"/>
    </cofactor>
</comment>
<evidence type="ECO:0000256" key="11">
    <source>
        <dbReference type="ARBA" id="ARBA00023136"/>
    </source>
</evidence>
<keyword evidence="5 13" id="KW-0812">Transmembrane</keyword>
<evidence type="ECO:0000256" key="13">
    <source>
        <dbReference type="RuleBase" id="RU000581"/>
    </source>
</evidence>
<dbReference type="PANTHER" id="PTHR11351:SF31">
    <property type="entry name" value="DESATURASE 1, ISOFORM A-RELATED"/>
    <property type="match status" value="1"/>
</dbReference>
<evidence type="ECO:0000259" key="15">
    <source>
        <dbReference type="Pfam" id="PF00487"/>
    </source>
</evidence>
<dbReference type="PANTHER" id="PTHR11351">
    <property type="entry name" value="ACYL-COA DESATURASE"/>
    <property type="match status" value="1"/>
</dbReference>
<evidence type="ECO:0000256" key="3">
    <source>
        <dbReference type="ARBA" id="ARBA00009295"/>
    </source>
</evidence>
<keyword evidence="10" id="KW-0443">Lipid metabolism</keyword>
<keyword evidence="11 14" id="KW-0472">Membrane</keyword>
<keyword evidence="4 13" id="KW-0444">Lipid biosynthesis</keyword>
<dbReference type="Proteomes" id="UP000316621">
    <property type="component" value="Chromosome 6"/>
</dbReference>
<sequence>MLRLLKYGAIYAMDKVFIPGTYINELKNPSSRKYRTKRTQQQIKYPMAAVETVYNPEGMVQLQQLMKKKLIRSKTKWDFRDVVDLVLEIVEHIGVLAAPFYFTWDAFRVAVILYLVTLHLGISLSYHRNLSHKSFKLTKPLEYLFAYFGLHAAQGDPMFWVSIHRYHHQFTDSDRDPHSPIEGFWFSHMNWIFHHNYLKEKCGEPNNVMDLEKQVYYRFLRRTHLLHIVGLALLLYVVGGLPHLIWGMGVRIAVGHHSTFMVNSVCHIWGKRPWNTRDLSKNNWLMGLLGHGEGWHNNHHAFEFSARLGLEWWQLDVPWYILQLLAYLGLAKDVKSVVELQHTKNDQLVLRKIILDYFRDAVNLGAIIVEHIGVVVAPFYFTWNAFWVFWILAFLTNYLGISLCYHRNLSHKSFKLTKSLEYLFAYFILHAAQGDPISWVSTHRYHHQFTDSDRDPHSPVEGFWFSHITWLFQHTSQKKGWKTKQCTGFEKTSILQVPSKNVPASHSWTCTCIVHWRRLTAPYLGNGCSRLSHHATFVVNSLCHTWGRRPWNTEDLSKNNWVVGLLGHGEGWHNNHHAFEFSARLGLEWWQIDVPWYIIELLEYLGFATDVKVPTEIQKYKMSCKTHTNKFHQNEKDF</sequence>
<organism evidence="16 17">
    <name type="scientific">Papaver somniferum</name>
    <name type="common">Opium poppy</name>
    <dbReference type="NCBI Taxonomy" id="3469"/>
    <lineage>
        <taxon>Eukaryota</taxon>
        <taxon>Viridiplantae</taxon>
        <taxon>Streptophyta</taxon>
        <taxon>Embryophyta</taxon>
        <taxon>Tracheophyta</taxon>
        <taxon>Spermatophyta</taxon>
        <taxon>Magnoliopsida</taxon>
        <taxon>Ranunculales</taxon>
        <taxon>Papaveraceae</taxon>
        <taxon>Papaveroideae</taxon>
        <taxon>Papaver</taxon>
    </lineage>
</organism>
<dbReference type="STRING" id="3469.A0A4Y7K1I2"/>
<feature type="transmembrane region" description="Helical" evidence="14">
    <location>
        <begin position="225"/>
        <end position="246"/>
    </location>
</feature>
<evidence type="ECO:0000256" key="8">
    <source>
        <dbReference type="ARBA" id="ARBA00023002"/>
    </source>
</evidence>